<proteinExistence type="predicted"/>
<organism evidence="2 3">
    <name type="scientific">Rhinolophus ferrumequinum</name>
    <name type="common">Greater horseshoe bat</name>
    <dbReference type="NCBI Taxonomy" id="59479"/>
    <lineage>
        <taxon>Eukaryota</taxon>
        <taxon>Metazoa</taxon>
        <taxon>Chordata</taxon>
        <taxon>Craniata</taxon>
        <taxon>Vertebrata</taxon>
        <taxon>Euteleostomi</taxon>
        <taxon>Mammalia</taxon>
        <taxon>Eutheria</taxon>
        <taxon>Laurasiatheria</taxon>
        <taxon>Chiroptera</taxon>
        <taxon>Yinpterochiroptera</taxon>
        <taxon>Rhinolophoidea</taxon>
        <taxon>Rhinolophidae</taxon>
        <taxon>Rhinolophinae</taxon>
        <taxon>Rhinolophus</taxon>
    </lineage>
</organism>
<feature type="compositionally biased region" description="Polar residues" evidence="1">
    <location>
        <begin position="93"/>
        <end position="104"/>
    </location>
</feature>
<accession>A0A7J7S9X6</accession>
<name>A0A7J7S9X6_RHIFE</name>
<feature type="region of interest" description="Disordered" evidence="1">
    <location>
        <begin position="91"/>
        <end position="146"/>
    </location>
</feature>
<protein>
    <submittedName>
        <fullName evidence="2">TP53 target 5</fullName>
    </submittedName>
</protein>
<sequence length="246" mass="27892">MSPSAKKRLKNGVVLEVQDKEPRDKIQQAVNKVTKQNQLKMVLKNLSLLRLLKNSNPRIKKLYKLANMCWNSLLRAPTILLISSGNIALGNGVDQNNGEPQQARCSKKKLESKKLESKRKVGVGKRKEAQQPRAAVPGRKQVEPEIPRTLRSHGLTTSPGPQGRQRPTECPHVIFLKTHQQKTAMGYMEQLAAADQWIWFEGLPTRVHLPGPRVMCRASTLRFVKRCCTRFCSASLELPMYHPYRV</sequence>
<dbReference type="Pfam" id="PF15331">
    <property type="entry name" value="TP53IP5"/>
    <property type="match status" value="1"/>
</dbReference>
<dbReference type="PANTHER" id="PTHR15562:SF0">
    <property type="entry name" value="TP53-TARGET GENE 5 PROTEIN"/>
    <property type="match status" value="1"/>
</dbReference>
<reference evidence="2 3" key="1">
    <citation type="journal article" date="2020" name="Nature">
        <title>Six reference-quality genomes reveal evolution of bat adaptations.</title>
        <authorList>
            <person name="Jebb D."/>
            <person name="Huang Z."/>
            <person name="Pippel M."/>
            <person name="Hughes G.M."/>
            <person name="Lavrichenko K."/>
            <person name="Devanna P."/>
            <person name="Winkler S."/>
            <person name="Jermiin L.S."/>
            <person name="Skirmuntt E.C."/>
            <person name="Katzourakis A."/>
            <person name="Burkitt-Gray L."/>
            <person name="Ray D.A."/>
            <person name="Sullivan K.A.M."/>
            <person name="Roscito J.G."/>
            <person name="Kirilenko B.M."/>
            <person name="Davalos L.M."/>
            <person name="Corthals A.P."/>
            <person name="Power M.L."/>
            <person name="Jones G."/>
            <person name="Ransome R.D."/>
            <person name="Dechmann D.K.N."/>
            <person name="Locatelli A.G."/>
            <person name="Puechmaille S.J."/>
            <person name="Fedrigo O."/>
            <person name="Jarvis E.D."/>
            <person name="Hiller M."/>
            <person name="Vernes S.C."/>
            <person name="Myers E.W."/>
            <person name="Teeling E.C."/>
        </authorList>
    </citation>
    <scope>NUCLEOTIDE SEQUENCE [LARGE SCALE GENOMIC DNA]</scope>
    <source>
        <strain evidence="2">MRhiFer1</strain>
        <tissue evidence="2">Lung</tissue>
    </source>
</reference>
<dbReference type="InterPro" id="IPR029290">
    <property type="entry name" value="TP53TG5"/>
</dbReference>
<dbReference type="AlphaFoldDB" id="A0A7J7S9X6"/>
<gene>
    <name evidence="2" type="ORF">mRhiFer1_017423</name>
</gene>
<evidence type="ECO:0000313" key="2">
    <source>
        <dbReference type="EMBL" id="KAF6285015.1"/>
    </source>
</evidence>
<dbReference type="Proteomes" id="UP000585614">
    <property type="component" value="Unassembled WGS sequence"/>
</dbReference>
<evidence type="ECO:0000313" key="3">
    <source>
        <dbReference type="Proteomes" id="UP000585614"/>
    </source>
</evidence>
<comment type="caution">
    <text evidence="2">The sequence shown here is derived from an EMBL/GenBank/DDBJ whole genome shotgun (WGS) entry which is preliminary data.</text>
</comment>
<feature type="compositionally biased region" description="Basic and acidic residues" evidence="1">
    <location>
        <begin position="108"/>
        <end position="130"/>
    </location>
</feature>
<dbReference type="PANTHER" id="PTHR15562">
    <property type="entry name" value="TP53-TARGET GENE 5 PROTEIN"/>
    <property type="match status" value="1"/>
</dbReference>
<evidence type="ECO:0000256" key="1">
    <source>
        <dbReference type="SAM" id="MobiDB-lite"/>
    </source>
</evidence>
<dbReference type="EMBL" id="JACAGC010000023">
    <property type="protein sequence ID" value="KAF6285015.1"/>
    <property type="molecule type" value="Genomic_DNA"/>
</dbReference>